<feature type="domain" description="Alpha/beta hydrolase fold-3" evidence="3">
    <location>
        <begin position="588"/>
        <end position="666"/>
    </location>
</feature>
<feature type="compositionally biased region" description="Low complexity" evidence="1">
    <location>
        <begin position="925"/>
        <end position="936"/>
    </location>
</feature>
<dbReference type="GO" id="GO:0019433">
    <property type="term" value="P:triglyceride catabolic process"/>
    <property type="evidence" value="ECO:0007669"/>
    <property type="project" value="TreeGrafter"/>
</dbReference>
<feature type="compositionally biased region" description="Low complexity" evidence="1">
    <location>
        <begin position="897"/>
        <end position="909"/>
    </location>
</feature>
<feature type="compositionally biased region" description="Acidic residues" evidence="1">
    <location>
        <begin position="1004"/>
        <end position="1017"/>
    </location>
</feature>
<dbReference type="OrthoDB" id="5570009at2759"/>
<dbReference type="PANTHER" id="PTHR23025">
    <property type="entry name" value="TRIACYLGLYCEROL LIPASE"/>
    <property type="match status" value="1"/>
</dbReference>
<name>A0A1Y1UNX8_9TREE</name>
<sequence>MIDHILGRPSPSLRRAQILLVLSFWVWRLYKGDGAPRPKPTPSHGYPPVPYPSVRVGAARGASSAVGRRKNGWLVRLWIGLVGRRFVRWIGRVNERLKNFTPYQLILGTLTLVYALRHVSDIFGLEVPEPLASLYTRSFYRATYINTALDAGFASAMAMRPKWVRDIFSVLFSAYYMIYVSEGDEVLRRFRALCTVEMLRTTWEKTNNPYIRLATYFQRPSLPIVRDVLISRPAVSSRSHLPPVRAMLFFNGTDADLAKAKNLIMDFPGGGFIAMGPECHEERLRRWAKRTGKPVLGVRYGKAPEYPFPWAIEEGLDAYRTLVETRGRGLGITSGKLSIVLTGDSAGANLCTTIMLRILEHPAKIPRPVSLILGYPALDFNFTSWMSPADIRVLRTEQSESHMPAIIQGKDHLRHKSPLSAVDDVGDKRQRQRSWGHTLGSKVAGLAMSPLQETLSSLPNASQTGSSWTKALPRSMSTKIAGWLAPDPPVSELISENLSSGTEESDPDDDGTITVRGVDTRREADKSLRERVKTPHEERRSFNLSPLKTSPRKAAKEEEDVANRPPGHPRKKKAPIGTRLTMTSRVGYFQDKIISPSMMRAMAILYIGPHRNPDFETDYYISPILAPPHLLAQFPPVYLICGERDPFVDDTVIFAGKIRDAKRHRKAEAESKQNGARFGEGLRMTTSARDQAGKSDRILRETEEDWVVARIIAGWGHGFLQMASLMKEVDSIMTEMADWIDESFERAAAIEKDEQDIAAVERTIGGEDPALLSPTEQIPPPSSTHVKPVRSYKESGSRQSLGGADLGAPFAPDITVNEEDGTITFTPRSARRKRPPPSQYQPVVRRRSKENLGLHRSDSAPRFDIDETGSSGEAVHLQTPTLSTRNLPASNSEPRGSRAFAFFNSSRSGKPSGVSPPVAIESRSRPSLSSTNSTSLFARRPSATHGSVRTNSLVAAAVAGARAASPALAAAGLVPEKVGDVSEVELMRRRRMEAVFGLGGETDSAVESDDEDDEDQA</sequence>
<comment type="caution">
    <text evidence="4">The sequence shown here is derived from an EMBL/GenBank/DDBJ whole genome shotgun (WGS) entry which is preliminary data.</text>
</comment>
<feature type="region of interest" description="Disordered" evidence="1">
    <location>
        <begin position="998"/>
        <end position="1017"/>
    </location>
</feature>
<protein>
    <submittedName>
        <fullName evidence="4">Alpha/Beta hydrolase protein</fullName>
    </submittedName>
</protein>
<dbReference type="Gene3D" id="3.40.50.1820">
    <property type="entry name" value="alpha/beta hydrolase"/>
    <property type="match status" value="2"/>
</dbReference>
<dbReference type="PANTHER" id="PTHR23025:SF3">
    <property type="entry name" value="HORMONE-SENSITIVE LIPASE"/>
    <property type="match status" value="1"/>
</dbReference>
<dbReference type="InterPro" id="IPR029058">
    <property type="entry name" value="AB_hydrolase_fold"/>
</dbReference>
<evidence type="ECO:0000256" key="1">
    <source>
        <dbReference type="SAM" id="MobiDB-lite"/>
    </source>
</evidence>
<feature type="compositionally biased region" description="Basic and acidic residues" evidence="1">
    <location>
        <begin position="518"/>
        <end position="541"/>
    </location>
</feature>
<dbReference type="GeneID" id="33556457"/>
<dbReference type="GO" id="GO:0004771">
    <property type="term" value="F:sterol ester esterase activity"/>
    <property type="evidence" value="ECO:0007669"/>
    <property type="project" value="TreeGrafter"/>
</dbReference>
<dbReference type="InterPro" id="IPR013094">
    <property type="entry name" value="AB_hydrolase_3"/>
</dbReference>
<organism evidence="4 5">
    <name type="scientific">Kockovaella imperatae</name>
    <dbReference type="NCBI Taxonomy" id="4999"/>
    <lineage>
        <taxon>Eukaryota</taxon>
        <taxon>Fungi</taxon>
        <taxon>Dikarya</taxon>
        <taxon>Basidiomycota</taxon>
        <taxon>Agaricomycotina</taxon>
        <taxon>Tremellomycetes</taxon>
        <taxon>Tremellales</taxon>
        <taxon>Cuniculitremaceae</taxon>
        <taxon>Kockovaella</taxon>
    </lineage>
</organism>
<feature type="domain" description="Alpha/beta hydrolase fold-3" evidence="3">
    <location>
        <begin position="266"/>
        <end position="416"/>
    </location>
</feature>
<keyword evidence="5" id="KW-1185">Reference proteome</keyword>
<proteinExistence type="predicted"/>
<feature type="region of interest" description="Disordered" evidence="1">
    <location>
        <begin position="482"/>
        <end position="574"/>
    </location>
</feature>
<dbReference type="STRING" id="4999.A0A1Y1UNX8"/>
<dbReference type="SUPFAM" id="SSF53474">
    <property type="entry name" value="alpha/beta-Hydrolases"/>
    <property type="match status" value="1"/>
</dbReference>
<evidence type="ECO:0000313" key="4">
    <source>
        <dbReference type="EMBL" id="ORX39743.1"/>
    </source>
</evidence>
<keyword evidence="4" id="KW-0378">Hydrolase</keyword>
<feature type="region of interest" description="Disordered" evidence="1">
    <location>
        <begin position="768"/>
        <end position="947"/>
    </location>
</feature>
<feature type="signal peptide" evidence="2">
    <location>
        <begin position="1"/>
        <end position="34"/>
    </location>
</feature>
<gene>
    <name evidence="4" type="ORF">BD324DRAFT_614833</name>
</gene>
<feature type="compositionally biased region" description="Basic and acidic residues" evidence="1">
    <location>
        <begin position="849"/>
        <end position="865"/>
    </location>
</feature>
<dbReference type="Pfam" id="PF07859">
    <property type="entry name" value="Abhydrolase_3"/>
    <property type="match status" value="2"/>
</dbReference>
<dbReference type="GO" id="GO:0005829">
    <property type="term" value="C:cytosol"/>
    <property type="evidence" value="ECO:0007669"/>
    <property type="project" value="TreeGrafter"/>
</dbReference>
<dbReference type="Proteomes" id="UP000193218">
    <property type="component" value="Unassembled WGS sequence"/>
</dbReference>
<dbReference type="InParanoid" id="A0A1Y1UNX8"/>
<dbReference type="RefSeq" id="XP_021873528.1">
    <property type="nucleotide sequence ID" value="XM_022014649.1"/>
</dbReference>
<dbReference type="AlphaFoldDB" id="A0A1Y1UNX8"/>
<keyword evidence="2" id="KW-0732">Signal</keyword>
<dbReference type="GO" id="GO:0004806">
    <property type="term" value="F:triacylglycerol lipase activity"/>
    <property type="evidence" value="ECO:0007669"/>
    <property type="project" value="TreeGrafter"/>
</dbReference>
<feature type="compositionally biased region" description="Polar residues" evidence="1">
    <location>
        <begin position="878"/>
        <end position="894"/>
    </location>
</feature>
<feature type="chain" id="PRO_5012214743" evidence="2">
    <location>
        <begin position="35"/>
        <end position="1017"/>
    </location>
</feature>
<evidence type="ECO:0000259" key="3">
    <source>
        <dbReference type="Pfam" id="PF07859"/>
    </source>
</evidence>
<evidence type="ECO:0000313" key="5">
    <source>
        <dbReference type="Proteomes" id="UP000193218"/>
    </source>
</evidence>
<dbReference type="EMBL" id="NBSH01000002">
    <property type="protein sequence ID" value="ORX39743.1"/>
    <property type="molecule type" value="Genomic_DNA"/>
</dbReference>
<accession>A0A1Y1UNX8</accession>
<reference evidence="4 5" key="1">
    <citation type="submission" date="2017-03" db="EMBL/GenBank/DDBJ databases">
        <title>Widespread Adenine N6-methylation of Active Genes in Fungi.</title>
        <authorList>
            <consortium name="DOE Joint Genome Institute"/>
            <person name="Mondo S.J."/>
            <person name="Dannebaum R.O."/>
            <person name="Kuo R.C."/>
            <person name="Louie K.B."/>
            <person name="Bewick A.J."/>
            <person name="Labutti K."/>
            <person name="Haridas S."/>
            <person name="Kuo A."/>
            <person name="Salamov A."/>
            <person name="Ahrendt S.R."/>
            <person name="Lau R."/>
            <person name="Bowen B.P."/>
            <person name="Lipzen A."/>
            <person name="Sullivan W."/>
            <person name="Andreopoulos W.B."/>
            <person name="Clum A."/>
            <person name="Lindquist E."/>
            <person name="Daum C."/>
            <person name="Northen T.R."/>
            <person name="Ramamoorthy G."/>
            <person name="Schmitz R.J."/>
            <person name="Gryganskyi A."/>
            <person name="Culley D."/>
            <person name="Magnuson J."/>
            <person name="James T.Y."/>
            <person name="O'Malley M.A."/>
            <person name="Stajich J.E."/>
            <person name="Spatafora J.W."/>
            <person name="Visel A."/>
            <person name="Grigoriev I.V."/>
        </authorList>
    </citation>
    <scope>NUCLEOTIDE SEQUENCE [LARGE SCALE GENOMIC DNA]</scope>
    <source>
        <strain evidence="4 5">NRRL Y-17943</strain>
    </source>
</reference>
<evidence type="ECO:0000256" key="2">
    <source>
        <dbReference type="SAM" id="SignalP"/>
    </source>
</evidence>